<keyword evidence="1" id="KW-0646">Protease inhibitor</keyword>
<dbReference type="InterPro" id="IPR002919">
    <property type="entry name" value="TIL_dom"/>
</dbReference>
<dbReference type="GO" id="GO:0030414">
    <property type="term" value="F:peptidase inhibitor activity"/>
    <property type="evidence" value="ECO:0007669"/>
    <property type="project" value="UniProtKB-KW"/>
</dbReference>
<organism evidence="5">
    <name type="scientific">Psorophora albipes</name>
    <dbReference type="NCBI Taxonomy" id="869069"/>
    <lineage>
        <taxon>Eukaryota</taxon>
        <taxon>Metazoa</taxon>
        <taxon>Ecdysozoa</taxon>
        <taxon>Arthropoda</taxon>
        <taxon>Hexapoda</taxon>
        <taxon>Insecta</taxon>
        <taxon>Pterygota</taxon>
        <taxon>Neoptera</taxon>
        <taxon>Endopterygota</taxon>
        <taxon>Diptera</taxon>
        <taxon>Nematocera</taxon>
        <taxon>Culicoidea</taxon>
        <taxon>Culicidae</taxon>
        <taxon>Culicinae</taxon>
        <taxon>Aedini</taxon>
        <taxon>Psorophora</taxon>
    </lineage>
</organism>
<name>T1DFM7_9DIPT</name>
<reference evidence="5" key="1">
    <citation type="journal article" date="2013" name="BMC Genomics">
        <title>A deep insight into the sialotranscriptome of the mosquito, Psorophora albipes.</title>
        <authorList>
            <person name="Chagas A.C."/>
            <person name="Calvo E."/>
            <person name="Rios-Velasquez C.M."/>
            <person name="Pessoa F.A."/>
            <person name="Medeiros J.F."/>
            <person name="Ribeiro J.M."/>
        </authorList>
    </citation>
    <scope>NUCLEOTIDE SEQUENCE</scope>
</reference>
<sequence>MFKIITFALLCTTLAASVLYPIDEVCTRAHEEYRSCGTSCPETSCSTIGQPIACMERCKEGCFCRSGYVRVSSKNRTCVERGQCLCLMNCLRDFAPTRLWGWQHHRKIE</sequence>
<dbReference type="PANTHER" id="PTHR23259">
    <property type="entry name" value="RIDDLE"/>
    <property type="match status" value="1"/>
</dbReference>
<dbReference type="EMBL" id="GALA01000517">
    <property type="protein sequence ID" value="JAA94335.1"/>
    <property type="molecule type" value="mRNA"/>
</dbReference>
<evidence type="ECO:0000259" key="4">
    <source>
        <dbReference type="Pfam" id="PF01826"/>
    </source>
</evidence>
<evidence type="ECO:0000256" key="3">
    <source>
        <dbReference type="SAM" id="SignalP"/>
    </source>
</evidence>
<feature type="chain" id="PRO_5004574635" evidence="3">
    <location>
        <begin position="17"/>
        <end position="109"/>
    </location>
</feature>
<evidence type="ECO:0000256" key="2">
    <source>
        <dbReference type="ARBA" id="ARBA00023157"/>
    </source>
</evidence>
<feature type="domain" description="TIL" evidence="4">
    <location>
        <begin position="28"/>
        <end position="84"/>
    </location>
</feature>
<dbReference type="InterPro" id="IPR036084">
    <property type="entry name" value="Ser_inhib-like_sf"/>
</dbReference>
<accession>T1DFM7</accession>
<dbReference type="AlphaFoldDB" id="T1DFM7"/>
<feature type="signal peptide" evidence="3">
    <location>
        <begin position="1"/>
        <end position="16"/>
    </location>
</feature>
<dbReference type="Gene3D" id="2.10.25.10">
    <property type="entry name" value="Laminin"/>
    <property type="match status" value="1"/>
</dbReference>
<dbReference type="SUPFAM" id="SSF57567">
    <property type="entry name" value="Serine protease inhibitors"/>
    <property type="match status" value="1"/>
</dbReference>
<protein>
    <submittedName>
        <fullName evidence="5">Putative trypsin inhibitor like cysteine rich domain protein</fullName>
    </submittedName>
</protein>
<evidence type="ECO:0000256" key="1">
    <source>
        <dbReference type="ARBA" id="ARBA00022690"/>
    </source>
</evidence>
<dbReference type="CDD" id="cd19941">
    <property type="entry name" value="TIL"/>
    <property type="match status" value="1"/>
</dbReference>
<dbReference type="Pfam" id="PF01826">
    <property type="entry name" value="TIL"/>
    <property type="match status" value="1"/>
</dbReference>
<dbReference type="PANTHER" id="PTHR23259:SF70">
    <property type="entry name" value="ACCESSORY GLAND PROTEIN ACP62F-RELATED"/>
    <property type="match status" value="1"/>
</dbReference>
<keyword evidence="2" id="KW-1015">Disulfide bond</keyword>
<keyword evidence="3" id="KW-0732">Signal</keyword>
<proteinExistence type="evidence at transcript level"/>
<evidence type="ECO:0000313" key="5">
    <source>
        <dbReference type="EMBL" id="JAA94335.1"/>
    </source>
</evidence>
<dbReference type="InterPro" id="IPR051368">
    <property type="entry name" value="SerProtInhib-TIL_Domain"/>
</dbReference>